<dbReference type="InterPro" id="IPR052016">
    <property type="entry name" value="Bact_Sigma-Reg"/>
</dbReference>
<keyword evidence="5" id="KW-1185">Reference proteome</keyword>
<dbReference type="PROSITE" id="PS50112">
    <property type="entry name" value="PAS"/>
    <property type="match status" value="1"/>
</dbReference>
<evidence type="ECO:0000259" key="2">
    <source>
        <dbReference type="PROSITE" id="PS50112"/>
    </source>
</evidence>
<feature type="domain" description="PAC" evidence="3">
    <location>
        <begin position="172"/>
        <end position="226"/>
    </location>
</feature>
<protein>
    <submittedName>
        <fullName evidence="4">PAS domain S-box-containing protein</fullName>
    </submittedName>
</protein>
<dbReference type="InterPro" id="IPR001610">
    <property type="entry name" value="PAC"/>
</dbReference>
<dbReference type="InterPro" id="IPR000700">
    <property type="entry name" value="PAS-assoc_C"/>
</dbReference>
<evidence type="ECO:0000256" key="1">
    <source>
        <dbReference type="ARBA" id="ARBA00022801"/>
    </source>
</evidence>
<dbReference type="PROSITE" id="PS50113">
    <property type="entry name" value="PAC"/>
    <property type="match status" value="1"/>
</dbReference>
<dbReference type="PANTHER" id="PTHR43156">
    <property type="entry name" value="STAGE II SPORULATION PROTEIN E-RELATED"/>
    <property type="match status" value="1"/>
</dbReference>
<gene>
    <name evidence="4" type="ORF">BXY45_11851</name>
</gene>
<sequence length="493" mass="50942">MSTDRAGLIAWSQRWSVSSGAVEAVLDRLDAGPAVPPFTGLPHDARRELVRLPLAALSQLRELTDADPAAHRASALVPGRAPAAAWSVLDAVDQAVCVADMRAPDAPIVYVNPAFTRTTGYHEEEVLGRNCRFLHDGLLDPSANAELDALGTSSTEVAAAVQRIRELLAAGEAGEVVLVNRHADGHVFVNELALSPVMGADGAPRHYVAVQRDVTSYAVVRRARAALADELDQTARAVQASLVPSTLPDLTGWTVATGYQPATRADGERGAVSGDFFDVFAGPAGAGGSWYAVIGDVSGRGPRAAASTSALRWSLRGAATTHHDPAALLHAVGDAVHEQLGDRFATMAALALPLTEAGGETHGEIDVVVSLALAGHPQPVLLPASGPPRLVGLAGTLLGPFADIAVEQEQLTVGPGDQLVLYTDGVTEATDARGRQLGEQGLLEVLAGLAESERTCPDAAQRTVAAVTAAVTEHVAGGPVDDLTLLVVARPAG</sequence>
<dbReference type="EMBL" id="QGDQ01000018">
    <property type="protein sequence ID" value="PWJ52680.1"/>
    <property type="molecule type" value="Genomic_DNA"/>
</dbReference>
<organism evidence="4 5">
    <name type="scientific">Quadrisphaera granulorum</name>
    <dbReference type="NCBI Taxonomy" id="317664"/>
    <lineage>
        <taxon>Bacteria</taxon>
        <taxon>Bacillati</taxon>
        <taxon>Actinomycetota</taxon>
        <taxon>Actinomycetes</taxon>
        <taxon>Kineosporiales</taxon>
        <taxon>Kineosporiaceae</taxon>
        <taxon>Quadrisphaera</taxon>
    </lineage>
</organism>
<reference evidence="4 5" key="1">
    <citation type="submission" date="2018-03" db="EMBL/GenBank/DDBJ databases">
        <title>Genomic Encyclopedia of Archaeal and Bacterial Type Strains, Phase II (KMG-II): from individual species to whole genera.</title>
        <authorList>
            <person name="Goeker M."/>
        </authorList>
    </citation>
    <scope>NUCLEOTIDE SEQUENCE [LARGE SCALE GENOMIC DNA]</scope>
    <source>
        <strain evidence="4 5">DSM 44889</strain>
    </source>
</reference>
<dbReference type="CDD" id="cd00130">
    <property type="entry name" value="PAS"/>
    <property type="match status" value="1"/>
</dbReference>
<keyword evidence="1" id="KW-0378">Hydrolase</keyword>
<dbReference type="RefSeq" id="WP_109775172.1">
    <property type="nucleotide sequence ID" value="NZ_QGDQ01000018.1"/>
</dbReference>
<dbReference type="InterPro" id="IPR000014">
    <property type="entry name" value="PAS"/>
</dbReference>
<dbReference type="Gene3D" id="3.30.450.20">
    <property type="entry name" value="PAS domain"/>
    <property type="match status" value="1"/>
</dbReference>
<accession>A0A316A6S4</accession>
<comment type="caution">
    <text evidence="4">The sequence shown here is derived from an EMBL/GenBank/DDBJ whole genome shotgun (WGS) entry which is preliminary data.</text>
</comment>
<dbReference type="PANTHER" id="PTHR43156:SF2">
    <property type="entry name" value="STAGE II SPORULATION PROTEIN E"/>
    <property type="match status" value="1"/>
</dbReference>
<feature type="domain" description="PAS" evidence="2">
    <location>
        <begin position="88"/>
        <end position="130"/>
    </location>
</feature>
<dbReference type="SMART" id="SM00331">
    <property type="entry name" value="PP2C_SIG"/>
    <property type="match status" value="1"/>
</dbReference>
<dbReference type="GO" id="GO:0016791">
    <property type="term" value="F:phosphatase activity"/>
    <property type="evidence" value="ECO:0007669"/>
    <property type="project" value="TreeGrafter"/>
</dbReference>
<dbReference type="Pfam" id="PF13426">
    <property type="entry name" value="PAS_9"/>
    <property type="match status" value="1"/>
</dbReference>
<dbReference type="SUPFAM" id="SSF81606">
    <property type="entry name" value="PP2C-like"/>
    <property type="match status" value="1"/>
</dbReference>
<dbReference type="SUPFAM" id="SSF55785">
    <property type="entry name" value="PYP-like sensor domain (PAS domain)"/>
    <property type="match status" value="1"/>
</dbReference>
<name>A0A316A6S4_9ACTN</name>
<dbReference type="OrthoDB" id="5241041at2"/>
<proteinExistence type="predicted"/>
<dbReference type="SMART" id="SM00086">
    <property type="entry name" value="PAC"/>
    <property type="match status" value="1"/>
</dbReference>
<dbReference type="Gene3D" id="3.60.40.10">
    <property type="entry name" value="PPM-type phosphatase domain"/>
    <property type="match status" value="1"/>
</dbReference>
<evidence type="ECO:0000313" key="4">
    <source>
        <dbReference type="EMBL" id="PWJ52680.1"/>
    </source>
</evidence>
<evidence type="ECO:0000313" key="5">
    <source>
        <dbReference type="Proteomes" id="UP000245469"/>
    </source>
</evidence>
<evidence type="ECO:0000259" key="3">
    <source>
        <dbReference type="PROSITE" id="PS50113"/>
    </source>
</evidence>
<dbReference type="InterPro" id="IPR036457">
    <property type="entry name" value="PPM-type-like_dom_sf"/>
</dbReference>
<dbReference type="Pfam" id="PF07228">
    <property type="entry name" value="SpoIIE"/>
    <property type="match status" value="1"/>
</dbReference>
<dbReference type="AlphaFoldDB" id="A0A316A6S4"/>
<dbReference type="Proteomes" id="UP000245469">
    <property type="component" value="Unassembled WGS sequence"/>
</dbReference>
<dbReference type="InterPro" id="IPR001932">
    <property type="entry name" value="PPM-type_phosphatase-like_dom"/>
</dbReference>
<dbReference type="NCBIfam" id="TIGR00229">
    <property type="entry name" value="sensory_box"/>
    <property type="match status" value="1"/>
</dbReference>
<dbReference type="InterPro" id="IPR035965">
    <property type="entry name" value="PAS-like_dom_sf"/>
</dbReference>